<dbReference type="EMBL" id="JAINUF010000017">
    <property type="protein sequence ID" value="KAJ8338731.1"/>
    <property type="molecule type" value="Genomic_DNA"/>
</dbReference>
<evidence type="ECO:0000313" key="3">
    <source>
        <dbReference type="EMBL" id="KAJ8338731.1"/>
    </source>
</evidence>
<dbReference type="OrthoDB" id="10249691at2759"/>
<sequence length="306" mass="34560">MEDIRDIKGFKGFMERLTLGITRVLEGLPGVTDVRFVEREPAERRCLISWEQKNECALPEDLIDFYRTTDGFTLTWCTKLESEPVPLGSMVVNSVAKLLPLSQSAVFSLPNMPTLADLDDWEETQESDGPPDTPHFDERSRIFELDPCGGNGKVCLVYRNCTQDEEAQDSEVWFLDRALYWHYLTSSFTAYYRLMITNLGLPEWQYNFTPYGPSPQAKQWACLYRPLTSHSDPHVDPNGDPILNRLDPSRAFRGKVKPPVAKKKSPAQSGGGGGRTSKGFHAPPTAPFSDDGLQEELRAALLYCFR</sequence>
<dbReference type="InterPro" id="IPR018958">
    <property type="entry name" value="Knr4/Smi1-like_dom"/>
</dbReference>
<dbReference type="InterPro" id="IPR039231">
    <property type="entry name" value="TPGS2"/>
</dbReference>
<dbReference type="PANTHER" id="PTHR31854:SF2">
    <property type="entry name" value="TUBULIN POLYGLUTAMYLASE COMPLEX SUBUNIT 2"/>
    <property type="match status" value="1"/>
</dbReference>
<dbReference type="InterPro" id="IPR037883">
    <property type="entry name" value="Knr4/Smi1-like_sf"/>
</dbReference>
<dbReference type="Proteomes" id="UP001152622">
    <property type="component" value="Chromosome 17"/>
</dbReference>
<feature type="domain" description="Knr4/Smi1-like" evidence="2">
    <location>
        <begin position="41"/>
        <end position="194"/>
    </location>
</feature>
<evidence type="ECO:0000259" key="2">
    <source>
        <dbReference type="SMART" id="SM00860"/>
    </source>
</evidence>
<dbReference type="SMART" id="SM00860">
    <property type="entry name" value="SMI1_KNR4"/>
    <property type="match status" value="1"/>
</dbReference>
<dbReference type="SUPFAM" id="SSF160631">
    <property type="entry name" value="SMI1/KNR4-like"/>
    <property type="match status" value="1"/>
</dbReference>
<keyword evidence="4" id="KW-1185">Reference proteome</keyword>
<evidence type="ECO:0000256" key="1">
    <source>
        <dbReference type="SAM" id="MobiDB-lite"/>
    </source>
</evidence>
<accession>A0A9Q1IGI8</accession>
<reference evidence="3" key="1">
    <citation type="journal article" date="2023" name="Science">
        <title>Genome structures resolve the early diversification of teleost fishes.</title>
        <authorList>
            <person name="Parey E."/>
            <person name="Louis A."/>
            <person name="Montfort J."/>
            <person name="Bouchez O."/>
            <person name="Roques C."/>
            <person name="Iampietro C."/>
            <person name="Lluch J."/>
            <person name="Castinel A."/>
            <person name="Donnadieu C."/>
            <person name="Desvignes T."/>
            <person name="Floi Bucao C."/>
            <person name="Jouanno E."/>
            <person name="Wen M."/>
            <person name="Mejri S."/>
            <person name="Dirks R."/>
            <person name="Jansen H."/>
            <person name="Henkel C."/>
            <person name="Chen W.J."/>
            <person name="Zahm M."/>
            <person name="Cabau C."/>
            <person name="Klopp C."/>
            <person name="Thompson A.W."/>
            <person name="Robinson-Rechavi M."/>
            <person name="Braasch I."/>
            <person name="Lecointre G."/>
            <person name="Bobe J."/>
            <person name="Postlethwait J.H."/>
            <person name="Berthelot C."/>
            <person name="Roest Crollius H."/>
            <person name="Guiguen Y."/>
        </authorList>
    </citation>
    <scope>NUCLEOTIDE SEQUENCE</scope>
    <source>
        <strain evidence="3">WJC10195</strain>
    </source>
</reference>
<dbReference type="AlphaFoldDB" id="A0A9Q1IGI8"/>
<comment type="caution">
    <text evidence="3">The sequence shown here is derived from an EMBL/GenBank/DDBJ whole genome shotgun (WGS) entry which is preliminary data.</text>
</comment>
<protein>
    <recommendedName>
        <fullName evidence="2">Knr4/Smi1-like domain-containing protein</fullName>
    </recommendedName>
</protein>
<proteinExistence type="predicted"/>
<feature type="region of interest" description="Disordered" evidence="1">
    <location>
        <begin position="254"/>
        <end position="292"/>
    </location>
</feature>
<dbReference type="PANTHER" id="PTHR31854">
    <property type="entry name" value="TUBULIN POLYGLUTAMYLASE COMPLEX SUBUNIT 2"/>
    <property type="match status" value="1"/>
</dbReference>
<gene>
    <name evidence="3" type="ORF">SKAU_G00355170</name>
</gene>
<organism evidence="3 4">
    <name type="scientific">Synaphobranchus kaupii</name>
    <name type="common">Kaup's arrowtooth eel</name>
    <dbReference type="NCBI Taxonomy" id="118154"/>
    <lineage>
        <taxon>Eukaryota</taxon>
        <taxon>Metazoa</taxon>
        <taxon>Chordata</taxon>
        <taxon>Craniata</taxon>
        <taxon>Vertebrata</taxon>
        <taxon>Euteleostomi</taxon>
        <taxon>Actinopterygii</taxon>
        <taxon>Neopterygii</taxon>
        <taxon>Teleostei</taxon>
        <taxon>Anguilliformes</taxon>
        <taxon>Synaphobranchidae</taxon>
        <taxon>Synaphobranchus</taxon>
    </lineage>
</organism>
<name>A0A9Q1IGI8_SYNKA</name>
<evidence type="ECO:0000313" key="4">
    <source>
        <dbReference type="Proteomes" id="UP001152622"/>
    </source>
</evidence>
<feature type="compositionally biased region" description="Basic residues" evidence="1">
    <location>
        <begin position="254"/>
        <end position="265"/>
    </location>
</feature>